<evidence type="ECO:0000313" key="8">
    <source>
        <dbReference type="EMBL" id="CUO86540.1"/>
    </source>
</evidence>
<dbReference type="KEGG" id="bcac:CGC64_11445"/>
<feature type="transmembrane region" description="Helical" evidence="7">
    <location>
        <begin position="166"/>
        <end position="187"/>
    </location>
</feature>
<dbReference type="Proteomes" id="UP000095657">
    <property type="component" value="Unassembled WGS sequence"/>
</dbReference>
<dbReference type="AlphaFoldDB" id="A0A174QR53"/>
<dbReference type="EMBL" id="CZBL01000002">
    <property type="protein sequence ID" value="CUP73388.1"/>
    <property type="molecule type" value="Genomic_DNA"/>
</dbReference>
<dbReference type="EMBL" id="VVYP01000005">
    <property type="protein sequence ID" value="KAA5464585.1"/>
    <property type="molecule type" value="Genomic_DNA"/>
</dbReference>
<evidence type="ECO:0000313" key="10">
    <source>
        <dbReference type="EMBL" id="KAA5464585.1"/>
    </source>
</evidence>
<evidence type="ECO:0000313" key="12">
    <source>
        <dbReference type="Proteomes" id="UP000095725"/>
    </source>
</evidence>
<feature type="transmembrane region" description="Helical" evidence="7">
    <location>
        <begin position="92"/>
        <end position="115"/>
    </location>
</feature>
<feature type="transmembrane region" description="Helical" evidence="7">
    <location>
        <begin position="389"/>
        <end position="409"/>
    </location>
</feature>
<dbReference type="PANTHER" id="PTHR43549:SF3">
    <property type="entry name" value="MULTIDRUG RESISTANCE PROTEIN YPNP-RELATED"/>
    <property type="match status" value="1"/>
</dbReference>
<evidence type="ECO:0000313" key="13">
    <source>
        <dbReference type="Proteomes" id="UP000475905"/>
    </source>
</evidence>
<evidence type="ECO:0000256" key="1">
    <source>
        <dbReference type="ARBA" id="ARBA00004651"/>
    </source>
</evidence>
<evidence type="ECO:0000256" key="7">
    <source>
        <dbReference type="SAM" id="Phobius"/>
    </source>
</evidence>
<dbReference type="Proteomes" id="UP000475905">
    <property type="component" value="Unassembled WGS sequence"/>
</dbReference>
<evidence type="ECO:0000313" key="11">
    <source>
        <dbReference type="Proteomes" id="UP000095657"/>
    </source>
</evidence>
<evidence type="ECO:0000256" key="6">
    <source>
        <dbReference type="ARBA" id="ARBA00023136"/>
    </source>
</evidence>
<organism evidence="9 12">
    <name type="scientific">Bacteroides caccae</name>
    <dbReference type="NCBI Taxonomy" id="47678"/>
    <lineage>
        <taxon>Bacteria</taxon>
        <taxon>Pseudomonadati</taxon>
        <taxon>Bacteroidota</taxon>
        <taxon>Bacteroidia</taxon>
        <taxon>Bacteroidales</taxon>
        <taxon>Bacteroidaceae</taxon>
        <taxon>Bacteroides</taxon>
    </lineage>
</organism>
<feature type="transmembrane region" description="Helical" evidence="7">
    <location>
        <begin position="193"/>
        <end position="211"/>
    </location>
</feature>
<evidence type="ECO:0000313" key="9">
    <source>
        <dbReference type="EMBL" id="CUP73388.1"/>
    </source>
</evidence>
<evidence type="ECO:0000256" key="3">
    <source>
        <dbReference type="ARBA" id="ARBA00022475"/>
    </source>
</evidence>
<dbReference type="GO" id="GO:0042910">
    <property type="term" value="F:xenobiotic transmembrane transporter activity"/>
    <property type="evidence" value="ECO:0007669"/>
    <property type="project" value="InterPro"/>
</dbReference>
<dbReference type="CDD" id="cd13140">
    <property type="entry name" value="MATE_like_1"/>
    <property type="match status" value="1"/>
</dbReference>
<dbReference type="NCBIfam" id="TIGR00797">
    <property type="entry name" value="matE"/>
    <property type="match status" value="1"/>
</dbReference>
<feature type="transmembrane region" description="Helical" evidence="7">
    <location>
        <begin position="241"/>
        <end position="264"/>
    </location>
</feature>
<evidence type="ECO:0000256" key="4">
    <source>
        <dbReference type="ARBA" id="ARBA00022692"/>
    </source>
</evidence>
<dbReference type="InterPro" id="IPR048279">
    <property type="entry name" value="MdtK-like"/>
</dbReference>
<dbReference type="RefSeq" id="WP_005676383.1">
    <property type="nucleotide sequence ID" value="NZ_CP022412.2"/>
</dbReference>
<accession>A0A174QR53</accession>
<dbReference type="InterPro" id="IPR002528">
    <property type="entry name" value="MATE_fam"/>
</dbReference>
<dbReference type="GO" id="GO:0005886">
    <property type="term" value="C:plasma membrane"/>
    <property type="evidence" value="ECO:0007669"/>
    <property type="project" value="UniProtKB-SubCell"/>
</dbReference>
<feature type="transmembrane region" description="Helical" evidence="7">
    <location>
        <begin position="48"/>
        <end position="71"/>
    </location>
</feature>
<keyword evidence="5 7" id="KW-1133">Transmembrane helix</keyword>
<sequence length="451" mass="49647">MQGIKNLTHGPINRQLFNLAMPIMATSFIQMAYSLTDMAWVGRLGSEAVAAIGSVGILTWMSGSISLLNKVGSEVSVGQSIGAQNQEDARHFASHNITIALIISLCWGGLLFILAEPIICIYELEVHITANAIEYLRIISTGMPFIFLSAAFTGIYNAAGRSKIPFYISGTGLLLNIILDPLFIFGFGLETNGAAYATWISQATVFSIFIYQLRFRKDSLLGGFPFFTQLKKRYTRRILKLGLPVATLNTLFAFVNMFLCRTASEQGGHIGLMTFTTGGQIEAITWNTSQGFSTALSAFIAQNYAAGRTERVLKAWYTTLWMTGIFGTFCTLLFIFFGNEVFSIFVPEQAAYEAGGVFLRIDGYSQLFMMLEITMQGVFYGIGRTVPPAIISIGCNYMRIPLAILFVRMGMGVEGIWWAVSVTTVAKGLILLSWFIIIRKKCLNLPSVVGK</sequence>
<proteinExistence type="predicted"/>
<dbReference type="Proteomes" id="UP000095725">
    <property type="component" value="Unassembled WGS sequence"/>
</dbReference>
<dbReference type="STRING" id="47678.ERS852494_00937"/>
<comment type="subcellular location">
    <subcellularLocation>
        <location evidence="1">Cell membrane</location>
        <topology evidence="1">Multi-pass membrane protein</topology>
    </subcellularLocation>
</comment>
<dbReference type="InterPro" id="IPR052031">
    <property type="entry name" value="Membrane_Transporter-Flippase"/>
</dbReference>
<protein>
    <submittedName>
        <fullName evidence="10">MATE family efflux transporter</fullName>
    </submittedName>
    <submittedName>
        <fullName evidence="9">Putative efflux protein, MATE family</fullName>
    </submittedName>
</protein>
<dbReference type="PANTHER" id="PTHR43549">
    <property type="entry name" value="MULTIDRUG RESISTANCE PROTEIN YPNP-RELATED"/>
    <property type="match status" value="1"/>
</dbReference>
<feature type="transmembrane region" description="Helical" evidence="7">
    <location>
        <begin position="16"/>
        <end position="36"/>
    </location>
</feature>
<dbReference type="GO" id="GO:0015297">
    <property type="term" value="F:antiporter activity"/>
    <property type="evidence" value="ECO:0007669"/>
    <property type="project" value="InterPro"/>
</dbReference>
<feature type="transmembrane region" description="Helical" evidence="7">
    <location>
        <begin position="135"/>
        <end position="159"/>
    </location>
</feature>
<reference evidence="10 13" key="2">
    <citation type="journal article" date="2019" name="Nat. Med.">
        <title>A library of human gut bacterial isolates paired with longitudinal multiomics data enables mechanistic microbiome research.</title>
        <authorList>
            <person name="Poyet M."/>
            <person name="Groussin M."/>
            <person name="Gibbons S.M."/>
            <person name="Avila-Pacheco J."/>
            <person name="Jiang X."/>
            <person name="Kearney S.M."/>
            <person name="Perrotta A.R."/>
            <person name="Berdy B."/>
            <person name="Zhao S."/>
            <person name="Lieberman T.D."/>
            <person name="Swanson P.K."/>
            <person name="Smith M."/>
            <person name="Roesemann S."/>
            <person name="Alexander J.E."/>
            <person name="Rich S.A."/>
            <person name="Livny J."/>
            <person name="Vlamakis H."/>
            <person name="Clish C."/>
            <person name="Bullock K."/>
            <person name="Deik A."/>
            <person name="Scott J."/>
            <person name="Pierce K.A."/>
            <person name="Xavier R.J."/>
            <person name="Alm E.J."/>
        </authorList>
    </citation>
    <scope>NUCLEOTIDE SEQUENCE [LARGE SCALE GENOMIC DNA]</scope>
    <source>
        <strain evidence="10 13">BIOML-A31</strain>
    </source>
</reference>
<keyword evidence="6 7" id="KW-0472">Membrane</keyword>
<dbReference type="EMBL" id="CZAI01000002">
    <property type="protein sequence ID" value="CUO86540.1"/>
    <property type="molecule type" value="Genomic_DNA"/>
</dbReference>
<dbReference type="Pfam" id="PF01554">
    <property type="entry name" value="MatE"/>
    <property type="match status" value="2"/>
</dbReference>
<evidence type="ECO:0000256" key="2">
    <source>
        <dbReference type="ARBA" id="ARBA00022448"/>
    </source>
</evidence>
<feature type="transmembrane region" description="Helical" evidence="7">
    <location>
        <begin position="415"/>
        <end position="437"/>
    </location>
</feature>
<keyword evidence="2" id="KW-0813">Transport</keyword>
<evidence type="ECO:0000256" key="5">
    <source>
        <dbReference type="ARBA" id="ARBA00022989"/>
    </source>
</evidence>
<reference evidence="11 12" key="1">
    <citation type="submission" date="2015-09" db="EMBL/GenBank/DDBJ databases">
        <authorList>
            <consortium name="Pathogen Informatics"/>
        </authorList>
    </citation>
    <scope>NUCLEOTIDE SEQUENCE [LARGE SCALE GENOMIC DNA]</scope>
    <source>
        <strain evidence="8 11">2789STDY5834880</strain>
        <strain evidence="9 12">2789STDY5834946</strain>
    </source>
</reference>
<dbReference type="PIRSF" id="PIRSF006603">
    <property type="entry name" value="DinF"/>
    <property type="match status" value="1"/>
</dbReference>
<keyword evidence="3" id="KW-1003">Cell membrane</keyword>
<feature type="transmembrane region" description="Helical" evidence="7">
    <location>
        <begin position="316"/>
        <end position="337"/>
    </location>
</feature>
<keyword evidence="4 7" id="KW-0812">Transmembrane</keyword>
<gene>
    <name evidence="9" type="primary">mepA_1</name>
    <name evidence="8" type="synonym">mepA_2</name>
    <name evidence="8" type="ORF">ERS852494_00937</name>
    <name evidence="9" type="ORF">ERS852558_00897</name>
    <name evidence="10" type="ORF">F2Y36_05610</name>
</gene>
<name>A0A174QR53_9BACE</name>